<dbReference type="CDD" id="cd05013">
    <property type="entry name" value="SIS_RpiR"/>
    <property type="match status" value="1"/>
</dbReference>
<dbReference type="Pfam" id="PF01380">
    <property type="entry name" value="SIS"/>
    <property type="match status" value="1"/>
</dbReference>
<protein>
    <submittedName>
        <fullName evidence="6">MurR/RpiR family transcriptional regulator</fullName>
    </submittedName>
</protein>
<evidence type="ECO:0000256" key="1">
    <source>
        <dbReference type="ARBA" id="ARBA00023015"/>
    </source>
</evidence>
<feature type="domain" description="HTH rpiR-type" evidence="4">
    <location>
        <begin position="4"/>
        <end position="80"/>
    </location>
</feature>
<dbReference type="PANTHER" id="PTHR30514">
    <property type="entry name" value="GLUCOKINASE"/>
    <property type="match status" value="1"/>
</dbReference>
<dbReference type="InterPro" id="IPR009057">
    <property type="entry name" value="Homeodomain-like_sf"/>
</dbReference>
<evidence type="ECO:0000313" key="7">
    <source>
        <dbReference type="Proteomes" id="UP001285244"/>
    </source>
</evidence>
<evidence type="ECO:0000256" key="2">
    <source>
        <dbReference type="ARBA" id="ARBA00023125"/>
    </source>
</evidence>
<dbReference type="Gene3D" id="1.10.10.10">
    <property type="entry name" value="Winged helix-like DNA-binding domain superfamily/Winged helix DNA-binding domain"/>
    <property type="match status" value="1"/>
</dbReference>
<comment type="caution">
    <text evidence="6">The sequence shown here is derived from an EMBL/GenBank/DDBJ whole genome shotgun (WGS) entry which is preliminary data.</text>
</comment>
<dbReference type="InterPro" id="IPR035472">
    <property type="entry name" value="RpiR-like_SIS"/>
</dbReference>
<dbReference type="SUPFAM" id="SSF46689">
    <property type="entry name" value="Homeodomain-like"/>
    <property type="match status" value="1"/>
</dbReference>
<organism evidence="6 7">
    <name type="scientific">Absicoccus intestinalis</name>
    <dbReference type="NCBI Taxonomy" id="2926319"/>
    <lineage>
        <taxon>Bacteria</taxon>
        <taxon>Bacillati</taxon>
        <taxon>Bacillota</taxon>
        <taxon>Erysipelotrichia</taxon>
        <taxon>Erysipelotrichales</taxon>
        <taxon>Erysipelotrichaceae</taxon>
        <taxon>Absicoccus</taxon>
    </lineage>
</organism>
<dbReference type="Proteomes" id="UP001285244">
    <property type="component" value="Unassembled WGS sequence"/>
</dbReference>
<dbReference type="PROSITE" id="PS51071">
    <property type="entry name" value="HTH_RPIR"/>
    <property type="match status" value="1"/>
</dbReference>
<sequence length="298" mass="33677">MNSNDILVKIDSIRPFFSNTEMKIADTVLEDPKNVILLSTKAFSEKCGVSEPSLIRFTKKLGLSGFKEFKLMLSATLGSQSTELYPMNIYESDSPLEVYEKLSTYIIASIQSTQDTLNNEDLQKAVDLIELAYKKKKTIFLSGMGASSLQVKNLQIKLMRLGMNAVFYDDIHLRLEACTNLKKGDLLICITTLGSAIENYQIMEVAKKRGVQIILLTQYGNKKIAKYADVVLYTSVMENSSRLVSHAAIAVQNLIIDTIFFSLAFHDYERITEGVYKARRIFDEYGHYAHLEGDFIKK</sequence>
<dbReference type="InterPro" id="IPR000281">
    <property type="entry name" value="HTH_RpiR"/>
</dbReference>
<name>A0ABU4WJD0_9FIRM</name>
<dbReference type="EMBL" id="JALBUS010000001">
    <property type="protein sequence ID" value="MDX8416349.1"/>
    <property type="molecule type" value="Genomic_DNA"/>
</dbReference>
<dbReference type="SUPFAM" id="SSF53697">
    <property type="entry name" value="SIS domain"/>
    <property type="match status" value="1"/>
</dbReference>
<keyword evidence="2" id="KW-0238">DNA-binding</keyword>
<proteinExistence type="predicted"/>
<dbReference type="Pfam" id="PF01418">
    <property type="entry name" value="HTH_6"/>
    <property type="match status" value="1"/>
</dbReference>
<keyword evidence="3" id="KW-0804">Transcription</keyword>
<reference evidence="6 7" key="1">
    <citation type="submission" date="2022-03" db="EMBL/GenBank/DDBJ databases">
        <title>Novel taxa within the pig intestine.</title>
        <authorList>
            <person name="Wylensek D."/>
            <person name="Bishof K."/>
            <person name="Afrizal A."/>
            <person name="Clavel T."/>
        </authorList>
    </citation>
    <scope>NUCLEOTIDE SEQUENCE [LARGE SCALE GENOMIC DNA]</scope>
    <source>
        <strain evidence="6 7">Cla-KB-P134</strain>
    </source>
</reference>
<dbReference type="InterPro" id="IPR046348">
    <property type="entry name" value="SIS_dom_sf"/>
</dbReference>
<accession>A0ABU4WJD0</accession>
<dbReference type="InterPro" id="IPR036388">
    <property type="entry name" value="WH-like_DNA-bd_sf"/>
</dbReference>
<dbReference type="InterPro" id="IPR047640">
    <property type="entry name" value="RpiR-like"/>
</dbReference>
<dbReference type="InterPro" id="IPR001347">
    <property type="entry name" value="SIS_dom"/>
</dbReference>
<dbReference type="PANTHER" id="PTHR30514:SF1">
    <property type="entry name" value="HTH-TYPE TRANSCRIPTIONAL REGULATOR HEXR-RELATED"/>
    <property type="match status" value="1"/>
</dbReference>
<dbReference type="PROSITE" id="PS51464">
    <property type="entry name" value="SIS"/>
    <property type="match status" value="1"/>
</dbReference>
<feature type="domain" description="SIS" evidence="5">
    <location>
        <begin position="129"/>
        <end position="269"/>
    </location>
</feature>
<keyword evidence="7" id="KW-1185">Reference proteome</keyword>
<evidence type="ECO:0000259" key="5">
    <source>
        <dbReference type="PROSITE" id="PS51464"/>
    </source>
</evidence>
<evidence type="ECO:0000256" key="3">
    <source>
        <dbReference type="ARBA" id="ARBA00023163"/>
    </source>
</evidence>
<dbReference type="RefSeq" id="WP_320324686.1">
    <property type="nucleotide sequence ID" value="NZ_JALBUS010000001.1"/>
</dbReference>
<dbReference type="Gene3D" id="3.40.50.10490">
    <property type="entry name" value="Glucose-6-phosphate isomerase like protein, domain 1"/>
    <property type="match status" value="1"/>
</dbReference>
<evidence type="ECO:0000313" key="6">
    <source>
        <dbReference type="EMBL" id="MDX8416349.1"/>
    </source>
</evidence>
<gene>
    <name evidence="6" type="ORF">MOZ64_00620</name>
</gene>
<keyword evidence="1" id="KW-0805">Transcription regulation</keyword>
<evidence type="ECO:0000259" key="4">
    <source>
        <dbReference type="PROSITE" id="PS51071"/>
    </source>
</evidence>